<evidence type="ECO:0000256" key="17">
    <source>
        <dbReference type="ARBA" id="ARBA00066458"/>
    </source>
</evidence>
<dbReference type="InterPro" id="IPR037458">
    <property type="entry name" value="L-MDH/L-LDH_FMN-bd"/>
</dbReference>
<evidence type="ECO:0000256" key="21">
    <source>
        <dbReference type="ARBA" id="ARBA00078938"/>
    </source>
</evidence>
<keyword evidence="9" id="KW-0479">Metal-binding</keyword>
<dbReference type="GO" id="GO:0005758">
    <property type="term" value="C:mitochondrial intermembrane space"/>
    <property type="evidence" value="ECO:0007669"/>
    <property type="project" value="UniProtKB-SubCell"/>
</dbReference>
<dbReference type="InterPro" id="IPR013785">
    <property type="entry name" value="Aldolase_TIM"/>
</dbReference>
<gene>
    <name evidence="24" type="ORF">IFM46972_02406</name>
</gene>
<dbReference type="EMBL" id="BLKC01000011">
    <property type="protein sequence ID" value="GFF28622.1"/>
    <property type="molecule type" value="Genomic_DNA"/>
</dbReference>
<dbReference type="InterPro" id="IPR036400">
    <property type="entry name" value="Cyt_B5-like_heme/steroid_sf"/>
</dbReference>
<dbReference type="GO" id="GO:0046872">
    <property type="term" value="F:metal ion binding"/>
    <property type="evidence" value="ECO:0007669"/>
    <property type="project" value="UniProtKB-KW"/>
</dbReference>
<keyword evidence="13" id="KW-0496">Mitochondrion</keyword>
<evidence type="ECO:0000256" key="6">
    <source>
        <dbReference type="ARBA" id="ARBA00022617"/>
    </source>
</evidence>
<comment type="subunit">
    <text evidence="4">Homotetramer.</text>
</comment>
<dbReference type="PANTHER" id="PTHR10578">
    <property type="entry name" value="S -2-HYDROXY-ACID OXIDASE-RELATED"/>
    <property type="match status" value="1"/>
</dbReference>
<evidence type="ECO:0000256" key="7">
    <source>
        <dbReference type="ARBA" id="ARBA00022630"/>
    </source>
</evidence>
<keyword evidence="8" id="KW-0288">FMN</keyword>
<evidence type="ECO:0000256" key="12">
    <source>
        <dbReference type="ARBA" id="ARBA00023004"/>
    </source>
</evidence>
<dbReference type="FunFam" id="3.10.120.10:FF:000009">
    <property type="entry name" value="Cytochrome b2, mitochondrial, putative"/>
    <property type="match status" value="1"/>
</dbReference>
<keyword evidence="10" id="KW-0809">Transit peptide</keyword>
<feature type="non-terminal residue" evidence="24">
    <location>
        <position position="556"/>
    </location>
</feature>
<evidence type="ECO:0000256" key="15">
    <source>
        <dbReference type="ARBA" id="ARBA00061137"/>
    </source>
</evidence>
<evidence type="ECO:0000256" key="4">
    <source>
        <dbReference type="ARBA" id="ARBA00011881"/>
    </source>
</evidence>
<evidence type="ECO:0000256" key="13">
    <source>
        <dbReference type="ARBA" id="ARBA00023128"/>
    </source>
</evidence>
<evidence type="ECO:0000256" key="10">
    <source>
        <dbReference type="ARBA" id="ARBA00022946"/>
    </source>
</evidence>
<keyword evidence="6" id="KW-0349">Heme</keyword>
<organism evidence="24 25">
    <name type="scientific">Aspergillus udagawae</name>
    <dbReference type="NCBI Taxonomy" id="91492"/>
    <lineage>
        <taxon>Eukaryota</taxon>
        <taxon>Fungi</taxon>
        <taxon>Dikarya</taxon>
        <taxon>Ascomycota</taxon>
        <taxon>Pezizomycotina</taxon>
        <taxon>Eurotiomycetes</taxon>
        <taxon>Eurotiomycetidae</taxon>
        <taxon>Eurotiales</taxon>
        <taxon>Aspergillaceae</taxon>
        <taxon>Aspergillus</taxon>
        <taxon>Aspergillus subgen. Fumigati</taxon>
    </lineage>
</organism>
<keyword evidence="7" id="KW-0285">Flavoprotein</keyword>
<dbReference type="Proteomes" id="UP000465221">
    <property type="component" value="Unassembled WGS sequence"/>
</dbReference>
<protein>
    <recommendedName>
        <fullName evidence="18">L-lactate dehydrogenase (cytochrome)</fullName>
        <ecNumber evidence="17">1.1.2.3</ecNumber>
    </recommendedName>
    <alternativeName>
        <fullName evidence="20">Cytochrome b2</fullName>
    </alternativeName>
    <alternativeName>
        <fullName evidence="19">Flavocytochrome b2</fullName>
    </alternativeName>
    <alternativeName>
        <fullName evidence="21">L-lactate ferricytochrome c oxidoreductase</fullName>
    </alternativeName>
</protein>
<evidence type="ECO:0000259" key="22">
    <source>
        <dbReference type="PROSITE" id="PS50255"/>
    </source>
</evidence>
<evidence type="ECO:0000256" key="2">
    <source>
        <dbReference type="ARBA" id="ARBA00001970"/>
    </source>
</evidence>
<dbReference type="PROSITE" id="PS50255">
    <property type="entry name" value="CYTOCHROME_B5_2"/>
    <property type="match status" value="1"/>
</dbReference>
<evidence type="ECO:0000256" key="18">
    <source>
        <dbReference type="ARBA" id="ARBA00068515"/>
    </source>
</evidence>
<comment type="subcellular location">
    <subcellularLocation>
        <location evidence="3">Mitochondrion intermembrane space</location>
    </subcellularLocation>
</comment>
<dbReference type="Gene3D" id="3.20.20.70">
    <property type="entry name" value="Aldolase class I"/>
    <property type="match status" value="1"/>
</dbReference>
<evidence type="ECO:0000256" key="20">
    <source>
        <dbReference type="ARBA" id="ARBA00078774"/>
    </source>
</evidence>
<dbReference type="Pfam" id="PF01070">
    <property type="entry name" value="FMN_dh"/>
    <property type="match status" value="1"/>
</dbReference>
<dbReference type="InterPro" id="IPR001199">
    <property type="entry name" value="Cyt_B5-like_heme/steroid-bd"/>
</dbReference>
<reference evidence="24 25" key="1">
    <citation type="submission" date="2020-01" db="EMBL/GenBank/DDBJ databases">
        <title>Draft genome sequence of Aspergillus udagawae IFM 46972.</title>
        <authorList>
            <person name="Takahashi H."/>
            <person name="Yaguchi T."/>
        </authorList>
    </citation>
    <scope>NUCLEOTIDE SEQUENCE [LARGE SCALE GENOMIC DNA]</scope>
    <source>
        <strain evidence="24 25">IFM 46972</strain>
    </source>
</reference>
<comment type="cofactor">
    <cofactor evidence="2">
        <name>heme b</name>
        <dbReference type="ChEBI" id="CHEBI:60344"/>
    </cofactor>
</comment>
<evidence type="ECO:0000313" key="24">
    <source>
        <dbReference type="EMBL" id="GFF28622.1"/>
    </source>
</evidence>
<evidence type="ECO:0000256" key="3">
    <source>
        <dbReference type="ARBA" id="ARBA00004569"/>
    </source>
</evidence>
<comment type="cofactor">
    <cofactor evidence="1">
        <name>FMN</name>
        <dbReference type="ChEBI" id="CHEBI:58210"/>
    </cofactor>
</comment>
<comment type="catalytic activity">
    <reaction evidence="14">
        <text>(S)-lactate + 2 Fe(III)-[cytochrome c] = 2 Fe(II)-[cytochrome c] + pyruvate + 2 H(+)</text>
        <dbReference type="Rhea" id="RHEA:19909"/>
        <dbReference type="Rhea" id="RHEA-COMP:10350"/>
        <dbReference type="Rhea" id="RHEA-COMP:14399"/>
        <dbReference type="ChEBI" id="CHEBI:15361"/>
        <dbReference type="ChEBI" id="CHEBI:15378"/>
        <dbReference type="ChEBI" id="CHEBI:16651"/>
        <dbReference type="ChEBI" id="CHEBI:29033"/>
        <dbReference type="ChEBI" id="CHEBI:29034"/>
        <dbReference type="EC" id="1.1.2.3"/>
    </reaction>
    <physiologicalReaction direction="left-to-right" evidence="14">
        <dbReference type="Rhea" id="RHEA:19910"/>
    </physiologicalReaction>
</comment>
<dbReference type="Pfam" id="PF00173">
    <property type="entry name" value="Cyt-b5"/>
    <property type="match status" value="1"/>
</dbReference>
<evidence type="ECO:0000256" key="1">
    <source>
        <dbReference type="ARBA" id="ARBA00001917"/>
    </source>
</evidence>
<comment type="similarity">
    <text evidence="15">In the C-terminal section; belongs to the FMN-dependent alpha-hydroxy acid dehydrogenase family.</text>
</comment>
<accession>A0A8H3N7V0</accession>
<comment type="similarity">
    <text evidence="16">In the N-terminal section; belongs to the cytochrome b5 family.</text>
</comment>
<name>A0A8H3N7V0_9EURO</name>
<dbReference type="GO" id="GO:0020037">
    <property type="term" value="F:heme binding"/>
    <property type="evidence" value="ECO:0007669"/>
    <property type="project" value="InterPro"/>
</dbReference>
<keyword evidence="12" id="KW-0408">Iron</keyword>
<evidence type="ECO:0000256" key="11">
    <source>
        <dbReference type="ARBA" id="ARBA00023002"/>
    </source>
</evidence>
<comment type="caution">
    <text evidence="24">The sequence shown here is derived from an EMBL/GenBank/DDBJ whole genome shotgun (WGS) entry which is preliminary data.</text>
</comment>
<dbReference type="PANTHER" id="PTHR10578:SF104">
    <property type="entry name" value="CYTOCHROME B2, MITOCHONDRIAL-RELATED"/>
    <property type="match status" value="1"/>
</dbReference>
<evidence type="ECO:0000313" key="25">
    <source>
        <dbReference type="Proteomes" id="UP000465221"/>
    </source>
</evidence>
<evidence type="ECO:0000259" key="23">
    <source>
        <dbReference type="PROSITE" id="PS51349"/>
    </source>
</evidence>
<dbReference type="SUPFAM" id="SSF55856">
    <property type="entry name" value="Cytochrome b5-like heme/steroid binding domain"/>
    <property type="match status" value="1"/>
</dbReference>
<feature type="domain" description="FMN hydroxy acid dehydrogenase" evidence="23">
    <location>
        <begin position="168"/>
        <end position="528"/>
    </location>
</feature>
<dbReference type="FunFam" id="3.20.20.70:FF:000062">
    <property type="entry name" value="Cytochrome b2, mitochondrial, putative"/>
    <property type="match status" value="1"/>
</dbReference>
<dbReference type="SUPFAM" id="SSF51395">
    <property type="entry name" value="FMN-linked oxidoreductases"/>
    <property type="match status" value="1"/>
</dbReference>
<evidence type="ECO:0000256" key="19">
    <source>
        <dbReference type="ARBA" id="ARBA00075949"/>
    </source>
</evidence>
<dbReference type="GO" id="GO:0004460">
    <property type="term" value="F:L-lactate dehydrogenase (cytochrome) activity"/>
    <property type="evidence" value="ECO:0007669"/>
    <property type="project" value="UniProtKB-EC"/>
</dbReference>
<keyword evidence="5" id="KW-0813">Transport</keyword>
<dbReference type="InterPro" id="IPR018506">
    <property type="entry name" value="Cyt_B5_heme-BS"/>
</dbReference>
<evidence type="ECO:0000256" key="16">
    <source>
        <dbReference type="ARBA" id="ARBA00061589"/>
    </source>
</evidence>
<dbReference type="CDD" id="cd02922">
    <property type="entry name" value="FCB2_FMN"/>
    <property type="match status" value="1"/>
</dbReference>
<evidence type="ECO:0000256" key="8">
    <source>
        <dbReference type="ARBA" id="ARBA00022643"/>
    </source>
</evidence>
<feature type="domain" description="Cytochrome b5 heme-binding" evidence="22">
    <location>
        <begin position="65"/>
        <end position="142"/>
    </location>
</feature>
<keyword evidence="11" id="KW-0560">Oxidoreductase</keyword>
<proteinExistence type="inferred from homology"/>
<dbReference type="EC" id="1.1.2.3" evidence="17"/>
<dbReference type="PROSITE" id="PS00191">
    <property type="entry name" value="CYTOCHROME_B5_1"/>
    <property type="match status" value="1"/>
</dbReference>
<dbReference type="AlphaFoldDB" id="A0A8H3N7V0"/>
<dbReference type="InterPro" id="IPR000262">
    <property type="entry name" value="FMN-dep_DH"/>
</dbReference>
<dbReference type="SMART" id="SM01117">
    <property type="entry name" value="Cyt-b5"/>
    <property type="match status" value="1"/>
</dbReference>
<dbReference type="Gene3D" id="3.10.120.10">
    <property type="entry name" value="Cytochrome b5-like heme/steroid binding domain"/>
    <property type="match status" value="1"/>
</dbReference>
<dbReference type="PROSITE" id="PS51349">
    <property type="entry name" value="FMN_HYDROXY_ACID_DH_2"/>
    <property type="match status" value="1"/>
</dbReference>
<evidence type="ECO:0000256" key="5">
    <source>
        <dbReference type="ARBA" id="ARBA00022448"/>
    </source>
</evidence>
<sequence length="556" mass="61436">TLVESSPKCNAATVYITNGASRYSFQASLLQLLEYNNLWLGVVERICPTKPQICANFRKVKMASEKLLSTKEVSKHKTPDDCWIVVDNKVWDVTDFVEEHPGGSTIILRYAGRDATKAYSEVHSPGVIKSNLPPEKYKGTLDTSAVDEEWLKQPPSENPQVVLDNEKPPLHTLINSRDFELVASKTANKKTWAFYSSAATDLITRDANKSCFDRIWFRPRVLRNVRSVDSRTRILGVDCSIPLFVSPAAMAKLIHPDGECAIARACERKGIMQGVSNNSSYTLDQLKEAAPSANFFFQLYVNRDREKSVALLQQCSANPNVKAIFVTVDAAWPGKREADERVKADENLSVPMAPSRAKNDKKGGGLGRVMAGFIDPGLTWDDLVWVRKHTHLPVCLKGVMSADDAILAMQAGLDGILLSNHGGRNLDTSPPSIVTLLELHKRCPEIFDKMEIYVDSGIRRGTDVLKAICLGATAVGMGRSMLFATNYGQEGVEHLIDIMKDELETAMRNNGITTLDEAGPHLVHTGDIDHLVPDSRSHPYARAVAKGRRSREVAKL</sequence>
<evidence type="ECO:0000256" key="9">
    <source>
        <dbReference type="ARBA" id="ARBA00022723"/>
    </source>
</evidence>
<evidence type="ECO:0000256" key="14">
    <source>
        <dbReference type="ARBA" id="ARBA00052399"/>
    </source>
</evidence>
<dbReference type="InterPro" id="IPR037396">
    <property type="entry name" value="FMN_HAD"/>
</dbReference>